<dbReference type="Pfam" id="PF01973">
    <property type="entry name" value="MptE-like"/>
    <property type="match status" value="1"/>
</dbReference>
<feature type="domain" description="6-hydroxymethylpterin diphosphokinase MptE-like" evidence="1">
    <location>
        <begin position="43"/>
        <end position="179"/>
    </location>
</feature>
<dbReference type="InterPro" id="IPR002826">
    <property type="entry name" value="MptE-like"/>
</dbReference>
<protein>
    <recommendedName>
        <fullName evidence="1">6-hydroxymethylpterin diphosphokinase MptE-like domain-containing protein</fullName>
    </recommendedName>
</protein>
<dbReference type="EMBL" id="JXBL01000001">
    <property type="protein sequence ID" value="KIE44153.1"/>
    <property type="molecule type" value="Genomic_DNA"/>
</dbReference>
<reference evidence="2 3" key="1">
    <citation type="submission" date="2015-01" db="EMBL/GenBank/DDBJ databases">
        <title>Genome sequence of the anaerobic bacterium Geobacter soli GSS01, a dissimilatory Fe(III) reducer from soil.</title>
        <authorList>
            <person name="Yang G."/>
            <person name="Zhou S."/>
        </authorList>
    </citation>
    <scope>NUCLEOTIDE SEQUENCE [LARGE SCALE GENOMIC DNA]</scope>
    <source>
        <strain evidence="2 3">GSS01</strain>
    </source>
</reference>
<dbReference type="AlphaFoldDB" id="A0A0C1TXS5"/>
<name>A0A0C1TXS5_9BACT</name>
<organism evidence="2 3">
    <name type="scientific">Geobacter soli</name>
    <dbReference type="NCBI Taxonomy" id="1510391"/>
    <lineage>
        <taxon>Bacteria</taxon>
        <taxon>Pseudomonadati</taxon>
        <taxon>Thermodesulfobacteriota</taxon>
        <taxon>Desulfuromonadia</taxon>
        <taxon>Geobacterales</taxon>
        <taxon>Geobacteraceae</taxon>
        <taxon>Geobacter</taxon>
    </lineage>
</organism>
<evidence type="ECO:0000259" key="1">
    <source>
        <dbReference type="Pfam" id="PF01973"/>
    </source>
</evidence>
<dbReference type="Proteomes" id="UP000031433">
    <property type="component" value="Unassembled WGS sequence"/>
</dbReference>
<proteinExistence type="predicted"/>
<keyword evidence="3" id="KW-1185">Reference proteome</keyword>
<evidence type="ECO:0000313" key="3">
    <source>
        <dbReference type="Proteomes" id="UP000031433"/>
    </source>
</evidence>
<sequence length="258" mass="29348">MHALRPTINPYGHALKVVCDRIKWDLHVQSWISRKRLGFWKDRYSGGKAVIICNGPSLLKSDLSLLKGVFTFGLNKINLLFDKSDFRPSCIVAMNPFVIDQNCQFFNETNIPLFLDRYATKTVRSRNNIIYLHSAEQQKFARDCSISVFQGYTVTFVAMQLAFHMGFKDVALIGCDHNFAVKGQSNKVVVSGVKDESHFDPNYFAGGARWQLPDLMQSEVAYALARDMYESYGRKIVNATEGGNLEIFERYGLTQFLS</sequence>
<gene>
    <name evidence="2" type="ORF">SE37_05405</name>
</gene>
<comment type="caution">
    <text evidence="2">The sequence shown here is derived from an EMBL/GenBank/DDBJ whole genome shotgun (WGS) entry which is preliminary data.</text>
</comment>
<accession>A0A0C1TXS5</accession>
<dbReference type="Gene3D" id="3.90.1480.10">
    <property type="entry name" value="Alpha-2,3-sialyltransferase"/>
    <property type="match status" value="1"/>
</dbReference>
<evidence type="ECO:0000313" key="2">
    <source>
        <dbReference type="EMBL" id="KIE44153.1"/>
    </source>
</evidence>